<dbReference type="SUPFAM" id="SSF54637">
    <property type="entry name" value="Thioesterase/thiol ester dehydrase-isomerase"/>
    <property type="match status" value="1"/>
</dbReference>
<reference evidence="3 4" key="1">
    <citation type="submission" date="2018-10" db="EMBL/GenBank/DDBJ databases">
        <title>Aeromicrobium sp. 9W16Y-2 whole genome shotgun sequence.</title>
        <authorList>
            <person name="Li F."/>
        </authorList>
    </citation>
    <scope>NUCLEOTIDE SEQUENCE [LARGE SCALE GENOMIC DNA]</scope>
    <source>
        <strain evidence="3 4">9W16Y-2</strain>
    </source>
</reference>
<keyword evidence="4" id="KW-1185">Reference proteome</keyword>
<evidence type="ECO:0000313" key="4">
    <source>
        <dbReference type="Proteomes" id="UP000282515"/>
    </source>
</evidence>
<proteinExistence type="inferred from homology"/>
<evidence type="ECO:0000259" key="2">
    <source>
        <dbReference type="Pfam" id="PF01575"/>
    </source>
</evidence>
<dbReference type="Gene3D" id="3.10.129.10">
    <property type="entry name" value="Hotdog Thioesterase"/>
    <property type="match status" value="1"/>
</dbReference>
<comment type="similarity">
    <text evidence="1">Belongs to the enoyl-CoA hydratase/isomerase family.</text>
</comment>
<dbReference type="CDD" id="cd03450">
    <property type="entry name" value="NodN"/>
    <property type="match status" value="1"/>
</dbReference>
<evidence type="ECO:0000256" key="1">
    <source>
        <dbReference type="ARBA" id="ARBA00005254"/>
    </source>
</evidence>
<dbReference type="Proteomes" id="UP000282515">
    <property type="component" value="Unassembled WGS sequence"/>
</dbReference>
<gene>
    <name evidence="3" type="ORF">D9V41_11365</name>
</gene>
<sequence length="158" mass="17067">MDTSQLPVMPRSLADLEALVGQDIGPTAWHDVTQERINAFADTTGDHQWIHVDPERAASSPLGTTIAHGLYSLSLGPAFSYSLLSFEAFAHSLNYGYDKVRFPAPLPTGSRVRMTLTITSVEQVAGGAQIRTLQTFEREGADKPVAVAESLARVVEGE</sequence>
<dbReference type="OrthoDB" id="9801735at2"/>
<dbReference type="InterPro" id="IPR029069">
    <property type="entry name" value="HotDog_dom_sf"/>
</dbReference>
<protein>
    <submittedName>
        <fullName evidence="3">MaoC family dehydratase</fullName>
    </submittedName>
</protein>
<dbReference type="EMBL" id="RDBF01000008">
    <property type="protein sequence ID" value="RLV55352.1"/>
    <property type="molecule type" value="Genomic_DNA"/>
</dbReference>
<dbReference type="PANTHER" id="PTHR42993">
    <property type="entry name" value="MAOC-LIKE DEHYDRATASE DOMAIN-CONTAINING PROTEIN"/>
    <property type="match status" value="1"/>
</dbReference>
<dbReference type="InterPro" id="IPR039375">
    <property type="entry name" value="NodN-like"/>
</dbReference>
<comment type="caution">
    <text evidence="3">The sequence shown here is derived from an EMBL/GenBank/DDBJ whole genome shotgun (WGS) entry which is preliminary data.</text>
</comment>
<dbReference type="PANTHER" id="PTHR42993:SF1">
    <property type="entry name" value="MAOC-LIKE DEHYDRATASE DOMAIN-CONTAINING PROTEIN"/>
    <property type="match status" value="1"/>
</dbReference>
<feature type="domain" description="MaoC-like" evidence="2">
    <location>
        <begin position="18"/>
        <end position="125"/>
    </location>
</feature>
<evidence type="ECO:0000313" key="3">
    <source>
        <dbReference type="EMBL" id="RLV55352.1"/>
    </source>
</evidence>
<dbReference type="AlphaFoldDB" id="A0A3L8PMT0"/>
<dbReference type="Pfam" id="PF01575">
    <property type="entry name" value="MaoC_dehydratas"/>
    <property type="match status" value="1"/>
</dbReference>
<accession>A0A3L8PMT0</accession>
<dbReference type="RefSeq" id="WP_121794692.1">
    <property type="nucleotide sequence ID" value="NZ_RDBF01000008.1"/>
</dbReference>
<dbReference type="InterPro" id="IPR002539">
    <property type="entry name" value="MaoC-like_dom"/>
</dbReference>
<name>A0A3L8PMT0_9ACTN</name>
<organism evidence="3 4">
    <name type="scientific">Aeromicrobium phragmitis</name>
    <dbReference type="NCBI Taxonomy" id="2478914"/>
    <lineage>
        <taxon>Bacteria</taxon>
        <taxon>Bacillati</taxon>
        <taxon>Actinomycetota</taxon>
        <taxon>Actinomycetes</taxon>
        <taxon>Propionibacteriales</taxon>
        <taxon>Nocardioidaceae</taxon>
        <taxon>Aeromicrobium</taxon>
    </lineage>
</organism>